<sequence length="341" mass="39392">MLPDCGLQKPPPNCRVNVTLPWNSEQSLETFVFNLLYVAVSLLGGSIVLVGILSSILCVLVFSRNHITLRTTRRLLILNFITDVLYLSFLGCPTILIGLYRKDSVSNLARDCFYTMANVVQIFRNWTITIIALERVLLLCYPIYFKFYWNLKRVTHLVYVVGTLSAFLRTNTVLTLVYKYNGLCSIAAKLFSLDALIDVVFLTFLPLILLSFISVRIFVEIQRVQQWRYSLNSMHRKGELNYRHFEARIHRTLLMVLVLFTILSIPYFPNGVLRVLQAMRIGGCQVYLWQRITSVAAYTGTLLNSTVNCFVYLICWPRFRHIVWRTLTSPLKSCFACLQKQ</sequence>
<dbReference type="SUPFAM" id="SSF81321">
    <property type="entry name" value="Family A G protein-coupled receptor-like"/>
    <property type="match status" value="1"/>
</dbReference>
<dbReference type="InterPro" id="IPR017452">
    <property type="entry name" value="GPCR_Rhodpsn_7TM"/>
</dbReference>
<dbReference type="PROSITE" id="PS50262">
    <property type="entry name" value="G_PROTEIN_RECEP_F1_2"/>
    <property type="match status" value="1"/>
</dbReference>
<feature type="transmembrane region" description="Helical" evidence="9">
    <location>
        <begin position="75"/>
        <end position="100"/>
    </location>
</feature>
<accession>A0A0R3T9I2</accession>
<keyword evidence="8" id="KW-0807">Transducer</keyword>
<reference evidence="11 12" key="2">
    <citation type="submission" date="2018-11" db="EMBL/GenBank/DDBJ databases">
        <authorList>
            <consortium name="Pathogen Informatics"/>
        </authorList>
    </citation>
    <scope>NUCLEOTIDE SEQUENCE [LARGE SCALE GENOMIC DNA]</scope>
</reference>
<dbReference type="EMBL" id="UZAE01002269">
    <property type="protein sequence ID" value="VDN99578.1"/>
    <property type="molecule type" value="Genomic_DNA"/>
</dbReference>
<feature type="domain" description="G-protein coupled receptors family 1 profile" evidence="10">
    <location>
        <begin position="54"/>
        <end position="312"/>
    </location>
</feature>
<keyword evidence="7" id="KW-0675">Receptor</keyword>
<keyword evidence="3 9" id="KW-0812">Transmembrane</keyword>
<dbReference type="GO" id="GO:0004930">
    <property type="term" value="F:G protein-coupled receptor activity"/>
    <property type="evidence" value="ECO:0007669"/>
    <property type="project" value="UniProtKB-KW"/>
</dbReference>
<feature type="transmembrane region" description="Helical" evidence="9">
    <location>
        <begin position="252"/>
        <end position="269"/>
    </location>
</feature>
<dbReference type="Proteomes" id="UP000278807">
    <property type="component" value="Unassembled WGS sequence"/>
</dbReference>
<dbReference type="AlphaFoldDB" id="A0A0R3T9I2"/>
<evidence type="ECO:0000256" key="5">
    <source>
        <dbReference type="ARBA" id="ARBA00023040"/>
    </source>
</evidence>
<comment type="subcellular location">
    <subcellularLocation>
        <location evidence="1">Cell membrane</location>
        <topology evidence="1">Multi-pass membrane protein</topology>
    </subcellularLocation>
</comment>
<feature type="transmembrane region" description="Helical" evidence="9">
    <location>
        <begin position="126"/>
        <end position="145"/>
    </location>
</feature>
<evidence type="ECO:0000256" key="9">
    <source>
        <dbReference type="SAM" id="Phobius"/>
    </source>
</evidence>
<keyword evidence="5" id="KW-0297">G-protein coupled receptor</keyword>
<evidence type="ECO:0000313" key="12">
    <source>
        <dbReference type="Proteomes" id="UP000278807"/>
    </source>
</evidence>
<dbReference type="PRINTS" id="PR00237">
    <property type="entry name" value="GPCRRHODOPSN"/>
</dbReference>
<protein>
    <submittedName>
        <fullName evidence="13">G_PROTEIN_RECEP_F1_2 domain-containing protein</fullName>
    </submittedName>
</protein>
<evidence type="ECO:0000313" key="13">
    <source>
        <dbReference type="WBParaSite" id="HNAJ_0000372101-mRNA-1"/>
    </source>
</evidence>
<dbReference type="PANTHER" id="PTHR24228">
    <property type="entry name" value="B2 BRADYKININ RECEPTOR/ANGIOTENSIN II RECEPTOR"/>
    <property type="match status" value="1"/>
</dbReference>
<evidence type="ECO:0000256" key="4">
    <source>
        <dbReference type="ARBA" id="ARBA00022989"/>
    </source>
</evidence>
<evidence type="ECO:0000256" key="8">
    <source>
        <dbReference type="ARBA" id="ARBA00023224"/>
    </source>
</evidence>
<dbReference type="WBParaSite" id="HNAJ_0000372101-mRNA-1">
    <property type="protein sequence ID" value="HNAJ_0000372101-mRNA-1"/>
    <property type="gene ID" value="HNAJ_0000372101"/>
</dbReference>
<evidence type="ECO:0000256" key="2">
    <source>
        <dbReference type="ARBA" id="ARBA00022475"/>
    </source>
</evidence>
<feature type="transmembrane region" description="Helical" evidence="9">
    <location>
        <begin position="295"/>
        <end position="315"/>
    </location>
</feature>
<reference evidence="13" key="1">
    <citation type="submission" date="2017-02" db="UniProtKB">
        <authorList>
            <consortium name="WormBaseParasite"/>
        </authorList>
    </citation>
    <scope>IDENTIFICATION</scope>
</reference>
<gene>
    <name evidence="11" type="ORF">HNAJ_LOCUS3719</name>
</gene>
<evidence type="ECO:0000256" key="1">
    <source>
        <dbReference type="ARBA" id="ARBA00004651"/>
    </source>
</evidence>
<name>A0A0R3T9I2_RODNA</name>
<proteinExistence type="predicted"/>
<evidence type="ECO:0000313" key="11">
    <source>
        <dbReference type="EMBL" id="VDN99578.1"/>
    </source>
</evidence>
<keyword evidence="6 9" id="KW-0472">Membrane</keyword>
<keyword evidence="4 9" id="KW-1133">Transmembrane helix</keyword>
<evidence type="ECO:0000259" key="10">
    <source>
        <dbReference type="PROSITE" id="PS50262"/>
    </source>
</evidence>
<keyword evidence="2" id="KW-1003">Cell membrane</keyword>
<feature type="transmembrane region" description="Helical" evidence="9">
    <location>
        <begin position="35"/>
        <end position="63"/>
    </location>
</feature>
<dbReference type="GO" id="GO:0005886">
    <property type="term" value="C:plasma membrane"/>
    <property type="evidence" value="ECO:0007669"/>
    <property type="project" value="UniProtKB-SubCell"/>
</dbReference>
<evidence type="ECO:0000256" key="7">
    <source>
        <dbReference type="ARBA" id="ARBA00023170"/>
    </source>
</evidence>
<dbReference type="Pfam" id="PF00001">
    <property type="entry name" value="7tm_1"/>
    <property type="match status" value="1"/>
</dbReference>
<keyword evidence="12" id="KW-1185">Reference proteome</keyword>
<feature type="transmembrane region" description="Helical" evidence="9">
    <location>
        <begin position="157"/>
        <end position="179"/>
    </location>
</feature>
<feature type="transmembrane region" description="Helical" evidence="9">
    <location>
        <begin position="199"/>
        <end position="219"/>
    </location>
</feature>
<dbReference type="Gene3D" id="1.20.1070.10">
    <property type="entry name" value="Rhodopsin 7-helix transmembrane proteins"/>
    <property type="match status" value="1"/>
</dbReference>
<dbReference type="STRING" id="102285.A0A0R3T9I2"/>
<dbReference type="PANTHER" id="PTHR24228:SF59">
    <property type="entry name" value="NEUROPEPTIDE RECEPTOR 15"/>
    <property type="match status" value="1"/>
</dbReference>
<dbReference type="InterPro" id="IPR000276">
    <property type="entry name" value="GPCR_Rhodpsn"/>
</dbReference>
<evidence type="ECO:0000256" key="6">
    <source>
        <dbReference type="ARBA" id="ARBA00023136"/>
    </source>
</evidence>
<organism evidence="13">
    <name type="scientific">Rodentolepis nana</name>
    <name type="common">Dwarf tapeworm</name>
    <name type="synonym">Hymenolepis nana</name>
    <dbReference type="NCBI Taxonomy" id="102285"/>
    <lineage>
        <taxon>Eukaryota</taxon>
        <taxon>Metazoa</taxon>
        <taxon>Spiralia</taxon>
        <taxon>Lophotrochozoa</taxon>
        <taxon>Platyhelminthes</taxon>
        <taxon>Cestoda</taxon>
        <taxon>Eucestoda</taxon>
        <taxon>Cyclophyllidea</taxon>
        <taxon>Hymenolepididae</taxon>
        <taxon>Rodentolepis</taxon>
    </lineage>
</organism>
<dbReference type="OrthoDB" id="10347807at2759"/>
<evidence type="ECO:0000256" key="3">
    <source>
        <dbReference type="ARBA" id="ARBA00022692"/>
    </source>
</evidence>